<evidence type="ECO:0000256" key="3">
    <source>
        <dbReference type="ARBA" id="ARBA00022692"/>
    </source>
</evidence>
<dbReference type="Pfam" id="PF02687">
    <property type="entry name" value="FtsX"/>
    <property type="match status" value="2"/>
</dbReference>
<dbReference type="InterPro" id="IPR003838">
    <property type="entry name" value="ABC3_permease_C"/>
</dbReference>
<evidence type="ECO:0000256" key="2">
    <source>
        <dbReference type="ARBA" id="ARBA00022475"/>
    </source>
</evidence>
<comment type="similarity">
    <text evidence="6">Belongs to the ABC-4 integral membrane protein family.</text>
</comment>
<feature type="transmembrane region" description="Helical" evidence="7">
    <location>
        <begin position="20"/>
        <end position="44"/>
    </location>
</feature>
<dbReference type="EMBL" id="CP019698">
    <property type="protein sequence ID" value="AQS58234.1"/>
    <property type="molecule type" value="Genomic_DNA"/>
</dbReference>
<keyword evidence="2" id="KW-1003">Cell membrane</keyword>
<dbReference type="PANTHER" id="PTHR30572:SF4">
    <property type="entry name" value="ABC TRANSPORTER PERMEASE YTRF"/>
    <property type="match status" value="1"/>
</dbReference>
<dbReference type="Proteomes" id="UP000189464">
    <property type="component" value="Chromosome"/>
</dbReference>
<dbReference type="PANTHER" id="PTHR30572">
    <property type="entry name" value="MEMBRANE COMPONENT OF TRANSPORTER-RELATED"/>
    <property type="match status" value="1"/>
</dbReference>
<evidence type="ECO:0000256" key="1">
    <source>
        <dbReference type="ARBA" id="ARBA00004651"/>
    </source>
</evidence>
<dbReference type="Pfam" id="PF12704">
    <property type="entry name" value="MacB_PCD"/>
    <property type="match status" value="1"/>
</dbReference>
<accession>A0A1S6IU22</accession>
<feature type="domain" description="ABC3 transporter permease C-terminal" evidence="8">
    <location>
        <begin position="740"/>
        <end position="856"/>
    </location>
</feature>
<keyword evidence="3 7" id="KW-0812">Transmembrane</keyword>
<protein>
    <submittedName>
        <fullName evidence="10">Cell division protein FtsX</fullName>
    </submittedName>
</protein>
<dbReference type="AlphaFoldDB" id="A0A1S6IU22"/>
<feature type="domain" description="ABC3 transporter permease C-terminal" evidence="8">
    <location>
        <begin position="288"/>
        <end position="412"/>
    </location>
</feature>
<keyword evidence="10" id="KW-0132">Cell division</keyword>
<dbReference type="GO" id="GO:0005886">
    <property type="term" value="C:plasma membrane"/>
    <property type="evidence" value="ECO:0007669"/>
    <property type="project" value="UniProtKB-SubCell"/>
</dbReference>
<organism evidence="10 11">
    <name type="scientific">Desulforamulus ferrireducens</name>
    <dbReference type="NCBI Taxonomy" id="1833852"/>
    <lineage>
        <taxon>Bacteria</taxon>
        <taxon>Bacillati</taxon>
        <taxon>Bacillota</taxon>
        <taxon>Clostridia</taxon>
        <taxon>Eubacteriales</taxon>
        <taxon>Peptococcaceae</taxon>
        <taxon>Desulforamulus</taxon>
    </lineage>
</organism>
<feature type="transmembrane region" description="Helical" evidence="7">
    <location>
        <begin position="333"/>
        <end position="363"/>
    </location>
</feature>
<keyword evidence="5 7" id="KW-0472">Membrane</keyword>
<dbReference type="STRING" id="1833852.B0537_03510"/>
<feature type="transmembrane region" description="Helical" evidence="7">
    <location>
        <begin position="729"/>
        <end position="753"/>
    </location>
</feature>
<feature type="transmembrane region" description="Helical" evidence="7">
    <location>
        <begin position="282"/>
        <end position="305"/>
    </location>
</feature>
<dbReference type="GO" id="GO:0051301">
    <property type="term" value="P:cell division"/>
    <property type="evidence" value="ECO:0007669"/>
    <property type="project" value="UniProtKB-KW"/>
</dbReference>
<proteinExistence type="inferred from homology"/>
<evidence type="ECO:0000256" key="4">
    <source>
        <dbReference type="ARBA" id="ARBA00022989"/>
    </source>
</evidence>
<keyword evidence="11" id="KW-1185">Reference proteome</keyword>
<dbReference type="InterPro" id="IPR050250">
    <property type="entry name" value="Macrolide_Exporter_MacB"/>
</dbReference>
<evidence type="ECO:0000256" key="5">
    <source>
        <dbReference type="ARBA" id="ARBA00023136"/>
    </source>
</evidence>
<dbReference type="GO" id="GO:0022857">
    <property type="term" value="F:transmembrane transporter activity"/>
    <property type="evidence" value="ECO:0007669"/>
    <property type="project" value="TreeGrafter"/>
</dbReference>
<evidence type="ECO:0000259" key="9">
    <source>
        <dbReference type="Pfam" id="PF12704"/>
    </source>
</evidence>
<feature type="transmembrane region" description="Helical" evidence="7">
    <location>
        <begin position="383"/>
        <end position="403"/>
    </location>
</feature>
<dbReference type="RefSeq" id="WP_077713198.1">
    <property type="nucleotide sequence ID" value="NZ_CP019698.1"/>
</dbReference>
<feature type="transmembrane region" description="Helical" evidence="7">
    <location>
        <begin position="822"/>
        <end position="846"/>
    </location>
</feature>
<feature type="domain" description="MacB-like periplasmic core" evidence="9">
    <location>
        <begin position="19"/>
        <end position="202"/>
    </location>
</feature>
<evidence type="ECO:0000313" key="10">
    <source>
        <dbReference type="EMBL" id="AQS58234.1"/>
    </source>
</evidence>
<comment type="subcellular location">
    <subcellularLocation>
        <location evidence="1">Cell membrane</location>
        <topology evidence="1">Multi-pass membrane protein</topology>
    </subcellularLocation>
</comment>
<dbReference type="KEGG" id="dfg:B0537_03510"/>
<feature type="transmembrane region" description="Helical" evidence="7">
    <location>
        <begin position="788"/>
        <end position="810"/>
    </location>
</feature>
<evidence type="ECO:0000313" key="11">
    <source>
        <dbReference type="Proteomes" id="UP000189464"/>
    </source>
</evidence>
<sequence>MNIVNKLTIRHLKENKRRTLVTIIGVIISVAMVTAVATLGVSFMDLLQRQAIERDGEWHVLYKDVNKAQLKAIEQDEETKAVVLSRERGYALLDGSQNINKPYLFIKEYNAQGFQQFPIELSTGRLPQAAHEVVISEEIISGAKVEYRLGDQIQLAVGQRQLIDGGSQVLQQGQPLVREAGQVKETLINTRAMSYTVVGTIKRPSWEPTWAPGYTIIGYVDEELLSTKDAVDALVVLKKVKGSLFAQAEELARANKIEKVEFNNALLRFYGVVKDDQLRSTLYSFLTTIMAVIVIGSVSLIYNSFAISVSERARHLGMLSSVGATRRQKRNSVFFEGAVIGLISIPIGILCGLGGLSVTFWLINPIFEGALGITQRLTVVVTPLSILAACAISILTIFISTYLPAQRASKISAIDAIRQTTDIKLTGKAVQTSKFIRRLFGIEAEIGLKNLKRNRRRYQATLFSLIISTVLFLAVSFFTASLQKSIELSQDGINFDIQVSSSNVASEREEQLLKAIASLDDVTESSIKREVELTTWLEEEAIAKELREQLGQDSGLVENGKYAYYVNLHALDEASLQRYAREVGVDYQELQDPSRLSCIVIDTINYKDEQAKKYVETKAIHTEIGQSIDLFFTNPETQGETHLHPLAIVALTKQYPMGVMPAGLSGLNIIVSEQVMDRLLEDHKITGVQTQLFLKSTDPMKTQQQIEEMKESQLMIYNVYRSRQQEEQMLLILSVFTYGFISLITAISIANIFNTISTSIALRKREFAMLKSVGMTPKGFNKMLNYESIFYGIKTLLYGLPLSILVMYLIHRSLMNSFSFGFVLPWASMFYVIAAVFVIVTSAMLYSSARVKRENIIDVLKQESI</sequence>
<name>A0A1S6IU22_9FIRM</name>
<evidence type="ECO:0000256" key="6">
    <source>
        <dbReference type="ARBA" id="ARBA00038076"/>
    </source>
</evidence>
<reference evidence="10 11" key="1">
    <citation type="journal article" date="2016" name="Int. J. Syst. Evol. Microbiol.">
        <title>Desulfotomaculum ferrireducens sp. nov., a moderately thermophilic sulfate-reducing and dissimilatory Fe(III)-reducing bacterium isolated from compost.</title>
        <authorList>
            <person name="Yang G."/>
            <person name="Guo J."/>
            <person name="Zhuang L."/>
            <person name="Yuan Y."/>
            <person name="Zhou S."/>
        </authorList>
    </citation>
    <scope>NUCLEOTIDE SEQUENCE [LARGE SCALE GENOMIC DNA]</scope>
    <source>
        <strain evidence="10 11">GSS09</strain>
    </source>
</reference>
<keyword evidence="10" id="KW-0131">Cell cycle</keyword>
<gene>
    <name evidence="10" type="ORF">B0537_03510</name>
</gene>
<evidence type="ECO:0000256" key="7">
    <source>
        <dbReference type="SAM" id="Phobius"/>
    </source>
</evidence>
<evidence type="ECO:0000259" key="8">
    <source>
        <dbReference type="Pfam" id="PF02687"/>
    </source>
</evidence>
<keyword evidence="4 7" id="KW-1133">Transmembrane helix</keyword>
<feature type="transmembrane region" description="Helical" evidence="7">
    <location>
        <begin position="460"/>
        <end position="480"/>
    </location>
</feature>
<dbReference type="OrthoDB" id="9793166at2"/>
<dbReference type="InterPro" id="IPR025857">
    <property type="entry name" value="MacB_PCD"/>
</dbReference>